<dbReference type="GO" id="GO:0050182">
    <property type="term" value="F:phosphate butyryltransferase activity"/>
    <property type="evidence" value="ECO:0007669"/>
    <property type="project" value="UniProtKB-EC"/>
</dbReference>
<keyword evidence="6" id="KW-1185">Reference proteome</keyword>
<dbReference type="EMBL" id="VTPS01000015">
    <property type="protein sequence ID" value="TZE81318.1"/>
    <property type="molecule type" value="Genomic_DNA"/>
</dbReference>
<dbReference type="NCBIfam" id="NF004472">
    <property type="entry name" value="PRK05805.1"/>
    <property type="match status" value="1"/>
</dbReference>
<dbReference type="InterPro" id="IPR050500">
    <property type="entry name" value="Phos_Acetyltrans/Butyryltrans"/>
</dbReference>
<gene>
    <name evidence="5" type="primary">ptb</name>
    <name evidence="5" type="ORF">FWJ32_09805</name>
</gene>
<dbReference type="EC" id="2.3.1.19" evidence="5"/>
<dbReference type="PANTHER" id="PTHR43356:SF2">
    <property type="entry name" value="PHOSPHATE ACETYLTRANSFERASE"/>
    <property type="match status" value="1"/>
</dbReference>
<dbReference type="InterPro" id="IPR002505">
    <property type="entry name" value="PTA_PTB"/>
</dbReference>
<dbReference type="InterPro" id="IPR012147">
    <property type="entry name" value="P_Ac_Bu_trans"/>
</dbReference>
<feature type="domain" description="Phosphate acetyl/butaryl transferase" evidence="4">
    <location>
        <begin position="78"/>
        <end position="293"/>
    </location>
</feature>
<dbReference type="InterPro" id="IPR014079">
    <property type="entry name" value="Phosphate_butyryltransferase"/>
</dbReference>
<evidence type="ECO:0000313" key="6">
    <source>
        <dbReference type="Proteomes" id="UP000322976"/>
    </source>
</evidence>
<name>A0A5D8QD89_9THEO</name>
<keyword evidence="3 5" id="KW-0012">Acyltransferase</keyword>
<organism evidence="5 6">
    <name type="scientific">Calorimonas adulescens</name>
    <dbReference type="NCBI Taxonomy" id="2606906"/>
    <lineage>
        <taxon>Bacteria</taxon>
        <taxon>Bacillati</taxon>
        <taxon>Bacillota</taxon>
        <taxon>Clostridia</taxon>
        <taxon>Thermoanaerobacterales</taxon>
        <taxon>Thermoanaerobacteraceae</taxon>
        <taxon>Calorimonas</taxon>
    </lineage>
</organism>
<dbReference type="Pfam" id="PF01515">
    <property type="entry name" value="PTA_PTB"/>
    <property type="match status" value="1"/>
</dbReference>
<dbReference type="RefSeq" id="WP_149545779.1">
    <property type="nucleotide sequence ID" value="NZ_VTPS01000015.1"/>
</dbReference>
<dbReference type="PIRSF" id="PIRSF000428">
    <property type="entry name" value="P_Ac_trans"/>
    <property type="match status" value="1"/>
</dbReference>
<dbReference type="Gene3D" id="3.40.718.10">
    <property type="entry name" value="Isopropylmalate Dehydrogenase"/>
    <property type="match status" value="1"/>
</dbReference>
<evidence type="ECO:0000256" key="1">
    <source>
        <dbReference type="ARBA" id="ARBA00005656"/>
    </source>
</evidence>
<dbReference type="NCBIfam" id="TIGR02706">
    <property type="entry name" value="P_butyryltrans"/>
    <property type="match status" value="1"/>
</dbReference>
<accession>A0A5D8QD89</accession>
<dbReference type="SUPFAM" id="SSF53659">
    <property type="entry name" value="Isocitrate/Isopropylmalate dehydrogenase-like"/>
    <property type="match status" value="1"/>
</dbReference>
<dbReference type="PANTHER" id="PTHR43356">
    <property type="entry name" value="PHOSPHATE ACETYLTRANSFERASE"/>
    <property type="match status" value="1"/>
</dbReference>
<comment type="similarity">
    <text evidence="1">Belongs to the phosphate acetyltransferase and butyryltransferase family.</text>
</comment>
<dbReference type="GO" id="GO:0019605">
    <property type="term" value="P:butyrate metabolic process"/>
    <property type="evidence" value="ECO:0007669"/>
    <property type="project" value="InterPro"/>
</dbReference>
<keyword evidence="2 5" id="KW-0808">Transferase</keyword>
<proteinExistence type="inferred from homology"/>
<dbReference type="NCBIfam" id="NF006045">
    <property type="entry name" value="PRK08190.1"/>
    <property type="match status" value="1"/>
</dbReference>
<evidence type="ECO:0000256" key="3">
    <source>
        <dbReference type="ARBA" id="ARBA00023315"/>
    </source>
</evidence>
<evidence type="ECO:0000256" key="2">
    <source>
        <dbReference type="ARBA" id="ARBA00022679"/>
    </source>
</evidence>
<dbReference type="Proteomes" id="UP000322976">
    <property type="component" value="Unassembled WGS sequence"/>
</dbReference>
<evidence type="ECO:0000259" key="4">
    <source>
        <dbReference type="Pfam" id="PF01515"/>
    </source>
</evidence>
<dbReference type="AlphaFoldDB" id="A0A5D8QD89"/>
<protein>
    <submittedName>
        <fullName evidence="5">Phosphate butyryltransferase</fullName>
        <ecNumber evidence="5">2.3.1.19</ecNumber>
    </submittedName>
</protein>
<comment type="caution">
    <text evidence="5">The sequence shown here is derived from an EMBL/GenBank/DDBJ whole genome shotgun (WGS) entry which is preliminary data.</text>
</comment>
<reference evidence="5 6" key="1">
    <citation type="submission" date="2019-08" db="EMBL/GenBank/DDBJ databases">
        <title>Calorimonas adulescens gen. nov., sp. nov., an anaerobic thermophilic bacterium from Sakhalin hot spring.</title>
        <authorList>
            <person name="Khomyakova M.A."/>
            <person name="Merkel A.Y."/>
            <person name="Novikov A."/>
            <person name="Bonch-Osmolovskaya E.A."/>
            <person name="Slobodkin A.I."/>
        </authorList>
    </citation>
    <scope>NUCLEOTIDE SEQUENCE [LARGE SCALE GENOMIC DNA]</scope>
    <source>
        <strain evidence="5 6">A05MB</strain>
    </source>
</reference>
<evidence type="ECO:0000313" key="5">
    <source>
        <dbReference type="EMBL" id="TZE81318.1"/>
    </source>
</evidence>
<sequence>MRSFNDILETLKGTEKRVISVACAQDDDVLLAVESARERDIADAVLVGDADRIREIAEEKGIDLNNYKIVDIKDKNEAAREAVRIVSTGQADMLMKGIIGTADFLRAVLDKEIGLRTGRVLSHVAVFEIPGFDRLMLLTDVAMVIAPDLKTKIDIIQNAAEVAEKIGIAKPKVAALAAVEVVNPDMPSTLDAAALAKMSDRGQLKDIIVDGPLALDNAVSLEAARHKGITSEVAGMADILLAPDIEAGNVLYKAITYFAGGMVSGIVMGAKAPIILTSRSDSDEAKLNSIALATLVSSK</sequence>